<evidence type="ECO:0000259" key="5">
    <source>
        <dbReference type="Pfam" id="PF00884"/>
    </source>
</evidence>
<comment type="similarity">
    <text evidence="1">Belongs to the sulfatase family.</text>
</comment>
<dbReference type="Pfam" id="PF14707">
    <property type="entry name" value="Sulfatase_C"/>
    <property type="match status" value="1"/>
</dbReference>
<sequence length="464" mass="51453">MHKLFKIYPLLRIQQRATLALAGLAFFLFFAGPSEGKSPAKDKPNIVFILADDLGYADLSCYGAKEIKTPNLDKLASQGVRFTDFYAPAGVCTPTRASLMTGSYPKRVGLHVAVLPPDTHSGLNPNEKTIAELLKEQGYTTGAIGKWHLGLLPEVKPNAQGFDYYYGMPGPNHGRSDLYRNTELLKKNSEVEYDQITQNYTKEAVAFIRENKEKPFFLYMAHSAIHIPLFASKEFRRHEGTTGLYRDMTEELDWSCGEILKELEATGIMENTIVVFTSDNGPSGVAAPPLHGGKGSSWEAGFRVPLIVRWPGHIPAGSVTGELATMMDFYPTLAKLTGAQVPADRKIDGHDIFPLMTRKKAKSPYDFLCYYGRTGQLYAIRKGKWKLHFLAPDEKWAGKQPVQEALLDTKPATPLPWLYDLSTDIGETKNRAADNSKIVAQLTAAAQAFDTVLTAEIRPAYVEK</sequence>
<evidence type="ECO:0000313" key="7">
    <source>
        <dbReference type="Proteomes" id="UP000479293"/>
    </source>
</evidence>
<proteinExistence type="inferred from homology"/>
<dbReference type="PROSITE" id="PS00523">
    <property type="entry name" value="SULFATASE_1"/>
    <property type="match status" value="1"/>
</dbReference>
<dbReference type="GO" id="GO:0016740">
    <property type="term" value="F:transferase activity"/>
    <property type="evidence" value="ECO:0007669"/>
    <property type="project" value="UniProtKB-KW"/>
</dbReference>
<dbReference type="GO" id="GO:0046872">
    <property type="term" value="F:metal ion binding"/>
    <property type="evidence" value="ECO:0007669"/>
    <property type="project" value="UniProtKB-KW"/>
</dbReference>
<dbReference type="Pfam" id="PF00884">
    <property type="entry name" value="Sulfatase"/>
    <property type="match status" value="1"/>
</dbReference>
<comment type="caution">
    <text evidence="6">The sequence shown here is derived from an EMBL/GenBank/DDBJ whole genome shotgun (WGS) entry which is preliminary data.</text>
</comment>
<accession>A0A7C9F5E0</accession>
<dbReference type="InterPro" id="IPR017850">
    <property type="entry name" value="Alkaline_phosphatase_core_sf"/>
</dbReference>
<dbReference type="SUPFAM" id="SSF53649">
    <property type="entry name" value="Alkaline phosphatase-like"/>
    <property type="match status" value="1"/>
</dbReference>
<dbReference type="Gene3D" id="3.40.720.10">
    <property type="entry name" value="Alkaline Phosphatase, subunit A"/>
    <property type="match status" value="1"/>
</dbReference>
<protein>
    <submittedName>
        <fullName evidence="6">Sulfatase-like hydrolase/transferase</fullName>
    </submittedName>
</protein>
<dbReference type="Proteomes" id="UP000479293">
    <property type="component" value="Unassembled WGS sequence"/>
</dbReference>
<keyword evidence="6" id="KW-0808">Transferase</keyword>
<dbReference type="InterPro" id="IPR000917">
    <property type="entry name" value="Sulfatase_N"/>
</dbReference>
<dbReference type="PANTHER" id="PTHR42693:SF33">
    <property type="entry name" value="ARYLSULFATASE"/>
    <property type="match status" value="1"/>
</dbReference>
<dbReference type="AlphaFoldDB" id="A0A7C9F5E0"/>
<feature type="domain" description="Sulfatase N-terminal" evidence="5">
    <location>
        <begin position="44"/>
        <end position="339"/>
    </location>
</feature>
<dbReference type="RefSeq" id="WP_152757995.1">
    <property type="nucleotide sequence ID" value="NZ_WHLY01000002.1"/>
</dbReference>
<keyword evidence="3 6" id="KW-0378">Hydrolase</keyword>
<name>A0A7C9F5E0_9BACT</name>
<evidence type="ECO:0000313" key="6">
    <source>
        <dbReference type="EMBL" id="MPR33046.1"/>
    </source>
</evidence>
<dbReference type="GO" id="GO:0004065">
    <property type="term" value="F:arylsulfatase activity"/>
    <property type="evidence" value="ECO:0007669"/>
    <property type="project" value="TreeGrafter"/>
</dbReference>
<dbReference type="Gene3D" id="3.30.1120.10">
    <property type="match status" value="1"/>
</dbReference>
<dbReference type="EMBL" id="WHLY01000002">
    <property type="protein sequence ID" value="MPR33046.1"/>
    <property type="molecule type" value="Genomic_DNA"/>
</dbReference>
<dbReference type="PROSITE" id="PS00149">
    <property type="entry name" value="SULFATASE_2"/>
    <property type="match status" value="1"/>
</dbReference>
<dbReference type="CDD" id="cd16026">
    <property type="entry name" value="GALNS_like"/>
    <property type="match status" value="1"/>
</dbReference>
<keyword evidence="7" id="KW-1185">Reference proteome</keyword>
<dbReference type="InterPro" id="IPR024607">
    <property type="entry name" value="Sulfatase_CS"/>
</dbReference>
<evidence type="ECO:0000256" key="3">
    <source>
        <dbReference type="ARBA" id="ARBA00022801"/>
    </source>
</evidence>
<evidence type="ECO:0000256" key="1">
    <source>
        <dbReference type="ARBA" id="ARBA00008779"/>
    </source>
</evidence>
<dbReference type="PANTHER" id="PTHR42693">
    <property type="entry name" value="ARYLSULFATASE FAMILY MEMBER"/>
    <property type="match status" value="1"/>
</dbReference>
<evidence type="ECO:0000256" key="4">
    <source>
        <dbReference type="ARBA" id="ARBA00022837"/>
    </source>
</evidence>
<keyword evidence="2" id="KW-0479">Metal-binding</keyword>
<organism evidence="6 7">
    <name type="scientific">Salmonirosea aquatica</name>
    <dbReference type="NCBI Taxonomy" id="2654236"/>
    <lineage>
        <taxon>Bacteria</taxon>
        <taxon>Pseudomonadati</taxon>
        <taxon>Bacteroidota</taxon>
        <taxon>Cytophagia</taxon>
        <taxon>Cytophagales</taxon>
        <taxon>Spirosomataceae</taxon>
        <taxon>Salmonirosea</taxon>
    </lineage>
</organism>
<reference evidence="6 7" key="1">
    <citation type="submission" date="2019-10" db="EMBL/GenBank/DDBJ databases">
        <title>Draft Genome Sequence of Cytophagaceae sp. SJW1-29.</title>
        <authorList>
            <person name="Choi A."/>
        </authorList>
    </citation>
    <scope>NUCLEOTIDE SEQUENCE [LARGE SCALE GENOMIC DNA]</scope>
    <source>
        <strain evidence="6 7">SJW1-29</strain>
    </source>
</reference>
<keyword evidence="4" id="KW-0106">Calcium</keyword>
<dbReference type="InterPro" id="IPR050738">
    <property type="entry name" value="Sulfatase"/>
</dbReference>
<gene>
    <name evidence="6" type="ORF">GBK04_06660</name>
</gene>
<evidence type="ECO:0000256" key="2">
    <source>
        <dbReference type="ARBA" id="ARBA00022723"/>
    </source>
</evidence>